<accession>A0A1E3B9Y6</accession>
<dbReference type="AlphaFoldDB" id="A0A1E3B9Y6"/>
<evidence type="ECO:0008006" key="3">
    <source>
        <dbReference type="Google" id="ProtNLM"/>
    </source>
</evidence>
<reference evidence="1 2" key="1">
    <citation type="journal article" date="2016" name="BMC Genomics">
        <title>Comparative genomic and transcriptomic analyses of the Fuzhuan brick tea-fermentation fungus Aspergillus cristatus.</title>
        <authorList>
            <person name="Ge Y."/>
            <person name="Wang Y."/>
            <person name="Liu Y."/>
            <person name="Tan Y."/>
            <person name="Ren X."/>
            <person name="Zhang X."/>
            <person name="Hyde K.D."/>
            <person name="Liu Y."/>
            <person name="Liu Z."/>
        </authorList>
    </citation>
    <scope>NUCLEOTIDE SEQUENCE [LARGE SCALE GENOMIC DNA]</scope>
    <source>
        <strain evidence="1 2">GZAAS20.1005</strain>
    </source>
</reference>
<dbReference type="SUPFAM" id="SSF53067">
    <property type="entry name" value="Actin-like ATPase domain"/>
    <property type="match status" value="2"/>
</dbReference>
<sequence>MSIVVAVDFGTTFSGVAWAQTKCPDVHYVINQWSQDSSSSLGGMTSDKVPSEIAYKDKKPRPGCLWGFQIPNTWNTSRLSSTYRDSRRAPPPYHASEEDVVTDYLRSLREHTVKVLELKIGRAFKGMTLDFVITVPAMWPEKAKAATFSCAERAGFGKASKLRIISEPEAAAMHALHASNPMVWKSAIRLFSVTLVVRHPGMELSVEALSSTGHFEEFLENRLSFCPGWGRDTLEEALHRFETVAKRTFCGNDDDDFHFPVLGIADNAKAGVRRGRFFVTGKEMKEIFNPAIFLVGGFGQSPYFRKYLHDHFAPGIEVLAPVDGWTAVVRGALIKTVGEICPSATGASVESRVARKNYGLRKQTSFDPKVHDDSRKGPFKSIHTTVYELDTPTGERAPMYYNDNPDIKIHATLDPPLDRIEKSCVPLVRGYDNKKYYRVSYDIRAALFSAHSEYSLWYGGKNHGTVKVDYA</sequence>
<name>A0A1E3B9Y6_ASPCR</name>
<keyword evidence="2" id="KW-1185">Reference proteome</keyword>
<organism evidence="1 2">
    <name type="scientific">Aspergillus cristatus</name>
    <name type="common">Chinese Fuzhuan brick tea-fermentation fungus</name>
    <name type="synonym">Eurotium cristatum</name>
    <dbReference type="NCBI Taxonomy" id="573508"/>
    <lineage>
        <taxon>Eukaryota</taxon>
        <taxon>Fungi</taxon>
        <taxon>Dikarya</taxon>
        <taxon>Ascomycota</taxon>
        <taxon>Pezizomycotina</taxon>
        <taxon>Eurotiomycetes</taxon>
        <taxon>Eurotiomycetidae</taxon>
        <taxon>Eurotiales</taxon>
        <taxon>Aspergillaceae</taxon>
        <taxon>Aspergillus</taxon>
        <taxon>Aspergillus subgen. Aspergillus</taxon>
    </lineage>
</organism>
<evidence type="ECO:0000313" key="2">
    <source>
        <dbReference type="Proteomes" id="UP000094569"/>
    </source>
</evidence>
<evidence type="ECO:0000313" key="1">
    <source>
        <dbReference type="EMBL" id="ODM17734.1"/>
    </source>
</evidence>
<dbReference type="Gene3D" id="3.30.420.40">
    <property type="match status" value="1"/>
</dbReference>
<dbReference type="InterPro" id="IPR043129">
    <property type="entry name" value="ATPase_NBD"/>
</dbReference>
<proteinExistence type="predicted"/>
<gene>
    <name evidence="1" type="ORF">SI65_06522</name>
</gene>
<dbReference type="OrthoDB" id="2963168at2759"/>
<dbReference type="PANTHER" id="PTHR14187">
    <property type="entry name" value="ALPHA KINASE/ELONGATION FACTOR 2 KINASE"/>
    <property type="match status" value="1"/>
</dbReference>
<comment type="caution">
    <text evidence="1">The sequence shown here is derived from an EMBL/GenBank/DDBJ whole genome shotgun (WGS) entry which is preliminary data.</text>
</comment>
<dbReference type="EMBL" id="JXNT01000007">
    <property type="protein sequence ID" value="ODM17734.1"/>
    <property type="molecule type" value="Genomic_DNA"/>
</dbReference>
<dbReference type="Proteomes" id="UP000094569">
    <property type="component" value="Unassembled WGS sequence"/>
</dbReference>
<protein>
    <recommendedName>
        <fullName evidence="3">Actin-like ATPase domain-containing protein</fullName>
    </recommendedName>
</protein>
<dbReference type="CDD" id="cd10170">
    <property type="entry name" value="ASKHA_NBD_HSP70"/>
    <property type="match status" value="1"/>
</dbReference>
<dbReference type="STRING" id="573508.A0A1E3B9Y6"/>
<dbReference type="VEuPathDB" id="FungiDB:SI65_06522"/>
<dbReference type="PANTHER" id="PTHR14187:SF82">
    <property type="entry name" value="FAMILY CHAPERONE, PUTATIVE (AFU_ORTHOLOGUE AFUA_7G08575)-RELATED"/>
    <property type="match status" value="1"/>
</dbReference>